<accession>A0A927RDS9</accession>
<dbReference type="AlphaFoldDB" id="A0A927RDS9"/>
<evidence type="ECO:0000313" key="2">
    <source>
        <dbReference type="Proteomes" id="UP000658225"/>
    </source>
</evidence>
<protein>
    <submittedName>
        <fullName evidence="1">Uncharacterized protein</fullName>
    </submittedName>
</protein>
<evidence type="ECO:0000313" key="1">
    <source>
        <dbReference type="EMBL" id="MBE1555630.1"/>
    </source>
</evidence>
<comment type="caution">
    <text evidence="1">The sequence shown here is derived from an EMBL/GenBank/DDBJ whole genome shotgun (WGS) entry which is preliminary data.</text>
</comment>
<gene>
    <name evidence="1" type="ORF">H4683_002750</name>
</gene>
<keyword evidence="2" id="KW-1185">Reference proteome</keyword>
<reference evidence="1" key="1">
    <citation type="submission" date="2020-10" db="EMBL/GenBank/DDBJ databases">
        <title>Genomic Encyclopedia of Type Strains, Phase IV (KMG-IV): sequencing the most valuable type-strain genomes for metagenomic binning, comparative biology and taxonomic classification.</title>
        <authorList>
            <person name="Goeker M."/>
        </authorList>
    </citation>
    <scope>NUCLEOTIDE SEQUENCE</scope>
    <source>
        <strain evidence="1">DSM 13886</strain>
    </source>
</reference>
<dbReference type="RefSeq" id="WP_192599329.1">
    <property type="nucleotide sequence ID" value="NZ_JADBEL010000015.1"/>
</dbReference>
<dbReference type="Proteomes" id="UP000658225">
    <property type="component" value="Unassembled WGS sequence"/>
</dbReference>
<dbReference type="EMBL" id="JADBEL010000015">
    <property type="protein sequence ID" value="MBE1555630.1"/>
    <property type="molecule type" value="Genomic_DNA"/>
</dbReference>
<proteinExistence type="predicted"/>
<name>A0A927RDS9_9BACL</name>
<organism evidence="1 2">
    <name type="scientific">Sporosarcina limicola</name>
    <dbReference type="NCBI Taxonomy" id="34101"/>
    <lineage>
        <taxon>Bacteria</taxon>
        <taxon>Bacillati</taxon>
        <taxon>Bacillota</taxon>
        <taxon>Bacilli</taxon>
        <taxon>Bacillales</taxon>
        <taxon>Caryophanaceae</taxon>
        <taxon>Sporosarcina</taxon>
    </lineage>
</organism>
<sequence length="380" mass="44892">MNKLLRFRFVLTIFIFTIESFLPTDNSTFWEEESEEYITGQDQEVLTFRLNELQHNGNINESVCEPFEIYDELESECHPPESCKTLDECSVLGDELAEQILERFGDLLTDYEFDGEGDTYIEQELVRYRLDGEFLTNPQFVVVDNQISAYRDDLEMHVQIWEMFRYLIPEKERKMLSGFTIFTDGNEEMLAQVEPDDDDVNSWLLGVDIMDADESLILKSTLLHEYAHLLTLQKNQMDMNEDVLFADEDDPIHMTAAAACDYYFVDGMGCTKENSYLHQFYLQFWQDLIEEWHERGVADDEEEMEEFFVDYEDQFVTDYAVTSPDEDIAEVWTYFILSPRPDGEEIWEQKILFFHQYPEQVKLRAEILSRLLSYLSQNEG</sequence>